<dbReference type="PIRSF" id="PIRSF000660">
    <property type="entry name" value="Ser/Thr_PK_GCN2"/>
    <property type="match status" value="1"/>
</dbReference>
<dbReference type="GO" id="GO:0005737">
    <property type="term" value="C:cytoplasm"/>
    <property type="evidence" value="ECO:0007669"/>
    <property type="project" value="TreeGrafter"/>
</dbReference>
<feature type="binding site" evidence="11 12">
    <location>
        <position position="608"/>
    </location>
    <ligand>
        <name>ATP</name>
        <dbReference type="ChEBI" id="CHEBI:30616"/>
    </ligand>
</feature>
<feature type="compositionally biased region" description="Basic and acidic residues" evidence="13">
    <location>
        <begin position="146"/>
        <end position="193"/>
    </location>
</feature>
<evidence type="ECO:0000313" key="16">
    <source>
        <dbReference type="EMBL" id="KAK2188653.1"/>
    </source>
</evidence>
<dbReference type="Gene3D" id="3.40.50.800">
    <property type="entry name" value="Anticodon-binding domain"/>
    <property type="match status" value="1"/>
</dbReference>
<organism evidence="16 17">
    <name type="scientific">Ridgeia piscesae</name>
    <name type="common">Tubeworm</name>
    <dbReference type="NCBI Taxonomy" id="27915"/>
    <lineage>
        <taxon>Eukaryota</taxon>
        <taxon>Metazoa</taxon>
        <taxon>Spiralia</taxon>
        <taxon>Lophotrochozoa</taxon>
        <taxon>Annelida</taxon>
        <taxon>Polychaeta</taxon>
        <taxon>Sedentaria</taxon>
        <taxon>Canalipalpata</taxon>
        <taxon>Sabellida</taxon>
        <taxon>Siboglinidae</taxon>
        <taxon>Ridgeia</taxon>
    </lineage>
</organism>
<dbReference type="Gene3D" id="3.30.930.10">
    <property type="entry name" value="Bira Bifunctional Protein, Domain 2"/>
    <property type="match status" value="1"/>
</dbReference>
<feature type="region of interest" description="Disordered" evidence="13">
    <location>
        <begin position="1499"/>
        <end position="1531"/>
    </location>
</feature>
<dbReference type="InterPro" id="IPR024435">
    <property type="entry name" value="HisRS-related_dom"/>
</dbReference>
<dbReference type="InterPro" id="IPR016255">
    <property type="entry name" value="Gcn2"/>
</dbReference>
<dbReference type="InterPro" id="IPR008271">
    <property type="entry name" value="Ser/Thr_kinase_AS"/>
</dbReference>
<proteinExistence type="inferred from homology"/>
<dbReference type="SMART" id="SM00220">
    <property type="entry name" value="S_TKc"/>
    <property type="match status" value="2"/>
</dbReference>
<dbReference type="PROSITE" id="PS50011">
    <property type="entry name" value="PROTEIN_KINASE_DOM"/>
    <property type="match status" value="2"/>
</dbReference>
<dbReference type="PROSITE" id="PS50908">
    <property type="entry name" value="RWD"/>
    <property type="match status" value="1"/>
</dbReference>
<feature type="compositionally biased region" description="Low complexity" evidence="13">
    <location>
        <begin position="212"/>
        <end position="228"/>
    </location>
</feature>
<keyword evidence="2" id="KW-0723">Serine/threonine-protein kinase</keyword>
<evidence type="ECO:0000256" key="13">
    <source>
        <dbReference type="SAM" id="MobiDB-lite"/>
    </source>
</evidence>
<dbReference type="Proteomes" id="UP001209878">
    <property type="component" value="Unassembled WGS sequence"/>
</dbReference>
<dbReference type="InterPro" id="IPR045864">
    <property type="entry name" value="aa-tRNA-synth_II/BPL/LPL"/>
</dbReference>
<dbReference type="InterPro" id="IPR036621">
    <property type="entry name" value="Anticodon-bd_dom_sf"/>
</dbReference>
<evidence type="ECO:0000256" key="11">
    <source>
        <dbReference type="PIRSR" id="PIRSR000660-2"/>
    </source>
</evidence>
<dbReference type="Gene3D" id="3.10.110.10">
    <property type="entry name" value="Ubiquitin Conjugating Enzyme"/>
    <property type="match status" value="1"/>
</dbReference>
<dbReference type="InterPro" id="IPR011009">
    <property type="entry name" value="Kinase-like_dom_sf"/>
</dbReference>
<evidence type="ECO:0000256" key="1">
    <source>
        <dbReference type="ARBA" id="ARBA00012513"/>
    </source>
</evidence>
<keyword evidence="17" id="KW-1185">Reference proteome</keyword>
<dbReference type="PROSITE" id="PS00107">
    <property type="entry name" value="PROTEIN_KINASE_ATP"/>
    <property type="match status" value="1"/>
</dbReference>
<accession>A0AAD9P5S9</accession>
<dbReference type="Gene3D" id="1.10.510.10">
    <property type="entry name" value="Transferase(Phosphotransferase) domain 1"/>
    <property type="match status" value="2"/>
</dbReference>
<sequence length="1655" mass="186478">MATCDEEESLTERQENELQALKAIFIHVKDLRENDAWGVTRPPEIQITLYPLESMGGTKAHVSVDLLVKCSPTYPDVIPELHLDNAKGISTQQLEALVEELRTLARKKIGEEMLLDLCQHVQSCLHAHNKAPKSFYDEMLLNQRREQKRAAEEQQRHNELQSRREQKQVQEIEEEILRRDEAQKEESRRRREGMNQSPSEQVPSVLESLPIESQQRVPQSPQRSSSSDGGRRQERRRRTSTPLSGQGDEHACDLHTGTATLTFNTKRERSVHRGKCLGHSDQGSTTYTAMDTHSGELLAVSEWSLQWQKHWSEPAEIANYMKQVTSIEQELLSLLSLLRPRHTHLVHYHALHCHQDRDSITVHVLMDYVGGGSLSRCLVQAEPVPMPVLRHYTCQLLDALSYLHDKAVVHKDLRASSLLLDSSGNIRLADYSLNKRLSDLVARFQRQVALNSQHASVIGRGSKKGDVYNLGVVLLSLCQGHSVTDLVVDLPTNLPRDFHDFLSMCLIRDERSRWSMQQLLDHSFVKTPILPTVTMATKDSGARVDFKQEGSPEEEEEEGIVNIPFIPSSDSGSRLQNEFEILKFIGKGGFGDVIKVRNKLDTRLYAIKRIPLNPGNKTFTKKITREVKLLSQLNHENVVRYINSWIETSNEPVMSDSASTSTAASEISAINPPKIQHLINPTMHQNSLGLRDDIEKFAPAPIVEGSIEWSVSAEIVGSHGNDEESSSEEDDDIEDVFGGSFLPFSDSDDDGIEFQSDYADESKEIKVVAETEVSRDRREEGDSIPKLQFLYIQMEFCEKSTLRTCIDKGLYEDMARVWRLFHEVVEGLVHIHEQGIIHRDLKPVNIFLDVNDQVKIGDFGLATTDIISRLGPQNGVLELSFNSDPQVSMSMSGSIGDGNLTGNVGTALYVSPEMMHTLAKAHYDQKVDIYSLGVIFFEMCTPMTTGMERVKVLSALRLPSIEFPPQFDEVELEDEAKIIRWLLNHDPGLRPTSAELLQSELLPPPQLQEAELNEVLRSTISNPDSKSYRNMVSAMFSQNPVPAKDFVYDNDFYKSAFSPTLPLLQRHVMDTVEGIFRKHGAVKLSTPLLMPQSSVYDRCEPYVCVMARHGGLVTLPYDLRINFARYLAHSNVTQLKRYSIERVYREPPLLGAHPRELMACAFDIVTPSPADFIPDAEVLHVAWELVGEFFAPQQRNYYVRMNHTALLRAVLMHSGVSEELRHEVCAILGDNKAEKQKKFQIKTRLQGLSLTVKTVENLYNFIEAEGEFGRVASKLRCITKTNGPAAAFAKKGLREMEALMCHMESLGVKWCTVLAPGLVYNVHHFSGVVFQVVANVQRKKKTVMDVLAAGGRYDHLVNEFRKSRSTPSFQCAVGISVSYDRLVAALQEQKDFVPPTATDVLVCTLGQRTLLKEKLALVKDLWSAGLSADIAHDATWSLEELQAYCRTSGILYIVLLKDMESGTVRVRSLERDKYVEKKVNLAEVSDYLQQRLQALKCETTESGQNSSGKVPNVPGQGSSEPPSHTVGSSNSLPRFTMTFLQADQSKLSKNTKRTYEAQIYSNVSAALAHISHRALVEILGLDLNGDVLKTIAAYLELDDDEAVFEKSLSSIIEKHLRYRKYLTKIFDYIHEQKYAKSCSVFVIFGLKDNSYRVLM</sequence>
<evidence type="ECO:0000256" key="6">
    <source>
        <dbReference type="ARBA" id="ARBA00022840"/>
    </source>
</evidence>
<dbReference type="SUPFAM" id="SSF54495">
    <property type="entry name" value="UBC-like"/>
    <property type="match status" value="1"/>
</dbReference>
<dbReference type="CDD" id="cd23823">
    <property type="entry name" value="RWD_GCN2"/>
    <property type="match status" value="1"/>
</dbReference>
<dbReference type="InterPro" id="IPR017441">
    <property type="entry name" value="Protein_kinase_ATP_BS"/>
</dbReference>
<dbReference type="InterPro" id="IPR050339">
    <property type="entry name" value="CC_SR_Kinase"/>
</dbReference>
<evidence type="ECO:0000256" key="10">
    <source>
        <dbReference type="PIRSR" id="PIRSR000660-1"/>
    </source>
</evidence>
<dbReference type="FunFam" id="3.10.110.10:FF:000057">
    <property type="entry name" value="eukaryotic translation initiation factor 2-alpha kinase 4"/>
    <property type="match status" value="1"/>
</dbReference>
<dbReference type="InterPro" id="IPR006575">
    <property type="entry name" value="RWD_dom"/>
</dbReference>
<dbReference type="InterPro" id="IPR041715">
    <property type="entry name" value="HisRS-like_core"/>
</dbReference>
<dbReference type="PROSITE" id="PS00108">
    <property type="entry name" value="PROTEIN_KINASE_ST"/>
    <property type="match status" value="1"/>
</dbReference>
<feature type="domain" description="Protein kinase" evidence="14">
    <location>
        <begin position="271"/>
        <end position="525"/>
    </location>
</feature>
<evidence type="ECO:0000259" key="15">
    <source>
        <dbReference type="PROSITE" id="PS50908"/>
    </source>
</evidence>
<evidence type="ECO:0000259" key="14">
    <source>
        <dbReference type="PROSITE" id="PS50011"/>
    </source>
</evidence>
<evidence type="ECO:0000313" key="17">
    <source>
        <dbReference type="Proteomes" id="UP001209878"/>
    </source>
</evidence>
<dbReference type="SMART" id="SM00591">
    <property type="entry name" value="RWD"/>
    <property type="match status" value="1"/>
</dbReference>
<dbReference type="GO" id="GO:0005524">
    <property type="term" value="F:ATP binding"/>
    <property type="evidence" value="ECO:0007669"/>
    <property type="project" value="UniProtKB-UniRule"/>
</dbReference>
<evidence type="ECO:0000256" key="9">
    <source>
        <dbReference type="ARBA" id="ARBA00048679"/>
    </source>
</evidence>
<dbReference type="InterPro" id="IPR000719">
    <property type="entry name" value="Prot_kinase_dom"/>
</dbReference>
<dbReference type="Gene3D" id="3.30.200.20">
    <property type="entry name" value="Phosphorylase Kinase, domain 1"/>
    <property type="match status" value="1"/>
</dbReference>
<comment type="catalytic activity">
    <reaction evidence="9">
        <text>L-seryl-[protein] + ATP = O-phospho-L-seryl-[protein] + ADP + H(+)</text>
        <dbReference type="Rhea" id="RHEA:17989"/>
        <dbReference type="Rhea" id="RHEA-COMP:9863"/>
        <dbReference type="Rhea" id="RHEA-COMP:11604"/>
        <dbReference type="ChEBI" id="CHEBI:15378"/>
        <dbReference type="ChEBI" id="CHEBI:29999"/>
        <dbReference type="ChEBI" id="CHEBI:30616"/>
        <dbReference type="ChEBI" id="CHEBI:83421"/>
        <dbReference type="ChEBI" id="CHEBI:456216"/>
        <dbReference type="EC" id="2.7.11.1"/>
    </reaction>
</comment>
<evidence type="ECO:0000256" key="2">
    <source>
        <dbReference type="ARBA" id="ARBA00022527"/>
    </source>
</evidence>
<comment type="similarity">
    <text evidence="7">Belongs to the protein kinase superfamily. Ser/Thr protein kinase family. GCN2 subfamily.</text>
</comment>
<feature type="region of interest" description="Disordered" evidence="13">
    <location>
        <begin position="146"/>
        <end position="253"/>
    </location>
</feature>
<gene>
    <name evidence="16" type="ORF">NP493_126g06012</name>
</gene>
<feature type="binding site" evidence="11">
    <location>
        <begin position="585"/>
        <end position="593"/>
    </location>
    <ligand>
        <name>ATP</name>
        <dbReference type="ChEBI" id="CHEBI:30616"/>
    </ligand>
</feature>
<dbReference type="SUPFAM" id="SSF55681">
    <property type="entry name" value="Class II aaRS and biotin synthetases"/>
    <property type="match status" value="1"/>
</dbReference>
<feature type="domain" description="Protein kinase" evidence="14">
    <location>
        <begin position="579"/>
        <end position="1002"/>
    </location>
</feature>
<keyword evidence="5" id="KW-0418">Kinase</keyword>
<dbReference type="InterPro" id="IPR016135">
    <property type="entry name" value="UBQ-conjugating_enzyme/RWD"/>
</dbReference>
<dbReference type="Pfam" id="PF12745">
    <property type="entry name" value="HGTP_anticodon2"/>
    <property type="match status" value="1"/>
</dbReference>
<comment type="catalytic activity">
    <reaction evidence="8">
        <text>L-threonyl-[protein] + ATP = O-phospho-L-threonyl-[protein] + ADP + H(+)</text>
        <dbReference type="Rhea" id="RHEA:46608"/>
        <dbReference type="Rhea" id="RHEA-COMP:11060"/>
        <dbReference type="Rhea" id="RHEA-COMP:11605"/>
        <dbReference type="ChEBI" id="CHEBI:15378"/>
        <dbReference type="ChEBI" id="CHEBI:30013"/>
        <dbReference type="ChEBI" id="CHEBI:30616"/>
        <dbReference type="ChEBI" id="CHEBI:61977"/>
        <dbReference type="ChEBI" id="CHEBI:456216"/>
        <dbReference type="EC" id="2.7.11.1"/>
    </reaction>
</comment>
<evidence type="ECO:0000256" key="5">
    <source>
        <dbReference type="ARBA" id="ARBA00022777"/>
    </source>
</evidence>
<feature type="domain" description="RWD" evidence="15">
    <location>
        <begin position="16"/>
        <end position="128"/>
    </location>
</feature>
<protein>
    <recommendedName>
        <fullName evidence="1">non-specific serine/threonine protein kinase</fullName>
        <ecNumber evidence="1">2.7.11.1</ecNumber>
    </recommendedName>
</protein>
<feature type="active site" description="Proton acceptor" evidence="10">
    <location>
        <position position="840"/>
    </location>
</feature>
<keyword evidence="6 11" id="KW-0067">ATP-binding</keyword>
<dbReference type="FunFam" id="3.40.50.800:FF:000009">
    <property type="entry name" value="Eukaryotic translation initiation factor 2-alpha kinase"/>
    <property type="match status" value="1"/>
</dbReference>
<dbReference type="GO" id="GO:0000077">
    <property type="term" value="P:DNA damage checkpoint signaling"/>
    <property type="evidence" value="ECO:0007669"/>
    <property type="project" value="InterPro"/>
</dbReference>
<name>A0AAD9P5S9_RIDPI</name>
<dbReference type="SUPFAM" id="SSF52954">
    <property type="entry name" value="Class II aaRS ABD-related"/>
    <property type="match status" value="1"/>
</dbReference>
<evidence type="ECO:0000256" key="3">
    <source>
        <dbReference type="ARBA" id="ARBA00022679"/>
    </source>
</evidence>
<feature type="compositionally biased region" description="Polar residues" evidence="13">
    <location>
        <begin position="1500"/>
        <end position="1531"/>
    </location>
</feature>
<dbReference type="EC" id="2.7.11.1" evidence="1"/>
<dbReference type="PANTHER" id="PTHR11042">
    <property type="entry name" value="EUKARYOTIC TRANSLATION INITIATION FACTOR 2-ALPHA KINASE EIF2-ALPHA KINASE -RELATED"/>
    <property type="match status" value="1"/>
</dbReference>
<dbReference type="EMBL" id="JAODUO010000126">
    <property type="protein sequence ID" value="KAK2188653.1"/>
    <property type="molecule type" value="Genomic_DNA"/>
</dbReference>
<evidence type="ECO:0000256" key="8">
    <source>
        <dbReference type="ARBA" id="ARBA00047899"/>
    </source>
</evidence>
<dbReference type="CDD" id="cd14046">
    <property type="entry name" value="STKc_EIF2AK4_GCN2_rpt2"/>
    <property type="match status" value="1"/>
</dbReference>
<dbReference type="SUPFAM" id="SSF56112">
    <property type="entry name" value="Protein kinase-like (PK-like)"/>
    <property type="match status" value="2"/>
</dbReference>
<comment type="caution">
    <text evidence="16">The sequence shown here is derived from an EMBL/GenBank/DDBJ whole genome shotgun (WGS) entry which is preliminary data.</text>
</comment>
<evidence type="ECO:0000256" key="7">
    <source>
        <dbReference type="ARBA" id="ARBA00037982"/>
    </source>
</evidence>
<dbReference type="GO" id="GO:0004694">
    <property type="term" value="F:eukaryotic translation initiation factor 2alpha kinase activity"/>
    <property type="evidence" value="ECO:0007669"/>
    <property type="project" value="InterPro"/>
</dbReference>
<dbReference type="PANTHER" id="PTHR11042:SF136">
    <property type="entry name" value="EIF-2-ALPHA KINASE GCN2"/>
    <property type="match status" value="1"/>
</dbReference>
<dbReference type="GO" id="GO:0005634">
    <property type="term" value="C:nucleus"/>
    <property type="evidence" value="ECO:0007669"/>
    <property type="project" value="TreeGrafter"/>
</dbReference>
<evidence type="ECO:0000256" key="12">
    <source>
        <dbReference type="PROSITE-ProRule" id="PRU10141"/>
    </source>
</evidence>
<dbReference type="Pfam" id="PF05773">
    <property type="entry name" value="RWD"/>
    <property type="match status" value="1"/>
</dbReference>
<evidence type="ECO:0000256" key="4">
    <source>
        <dbReference type="ARBA" id="ARBA00022741"/>
    </source>
</evidence>
<dbReference type="Pfam" id="PF00069">
    <property type="entry name" value="Pkinase"/>
    <property type="match status" value="3"/>
</dbReference>
<keyword evidence="4 11" id="KW-0547">Nucleotide-binding</keyword>
<reference evidence="16" key="1">
    <citation type="journal article" date="2023" name="Mol. Biol. Evol.">
        <title>Third-Generation Sequencing Reveals the Adaptive Role of the Epigenome in Three Deep-Sea Polychaetes.</title>
        <authorList>
            <person name="Perez M."/>
            <person name="Aroh O."/>
            <person name="Sun Y."/>
            <person name="Lan Y."/>
            <person name="Juniper S.K."/>
            <person name="Young C.R."/>
            <person name="Angers B."/>
            <person name="Qian P.Y."/>
        </authorList>
    </citation>
    <scope>NUCLEOTIDE SEQUENCE</scope>
    <source>
        <strain evidence="16">R07B-5</strain>
    </source>
</reference>
<dbReference type="Pfam" id="PF13393">
    <property type="entry name" value="tRNA-synt_His"/>
    <property type="match status" value="1"/>
</dbReference>
<keyword evidence="3" id="KW-0808">Transferase</keyword>